<dbReference type="AlphaFoldDB" id="V6J035"/>
<dbReference type="Pfam" id="PF02120">
    <property type="entry name" value="Flg_hook"/>
    <property type="match status" value="1"/>
</dbReference>
<evidence type="ECO:0000256" key="1">
    <source>
        <dbReference type="SAM" id="MobiDB-lite"/>
    </source>
</evidence>
<dbReference type="Gene3D" id="3.30.750.140">
    <property type="match status" value="1"/>
</dbReference>
<feature type="compositionally biased region" description="Polar residues" evidence="1">
    <location>
        <begin position="414"/>
        <end position="429"/>
    </location>
</feature>
<feature type="region of interest" description="Disordered" evidence="1">
    <location>
        <begin position="381"/>
        <end position="436"/>
    </location>
</feature>
<evidence type="ECO:0000313" key="3">
    <source>
        <dbReference type="EMBL" id="EST13223.1"/>
    </source>
</evidence>
<comment type="caution">
    <text evidence="3">The sequence shown here is derived from an EMBL/GenBank/DDBJ whole genome shotgun (WGS) entry which is preliminary data.</text>
</comment>
<proteinExistence type="predicted"/>
<gene>
    <name evidence="3" type="ORF">P343_02975</name>
</gene>
<dbReference type="OrthoDB" id="2990946at2"/>
<dbReference type="CDD" id="cd17470">
    <property type="entry name" value="T3SS_Flik_C"/>
    <property type="match status" value="1"/>
</dbReference>
<sequence length="436" mass="48823">MNMTVVELKDSKIQEVAGKATKKKKNTKNEEQNTFLSAIQLVQHQLSSSRWKEKSESLAKPSEQKSVQQTVNQVNKHSIEKRFNGAGSETSNHVLDQKNVSFSHSKSNTASRLQTTEYPLNGLIDKNNDGQMTTLPISNNVQSQVKLLANQLHQSPSLPDKSVTQESEVHNNIILQSGKTKTKSDPLLQQALNNSDKFGELETVQKVRKSDTQSNFSINKDLLSSPETDKQKNDGNHVKTWNSVSMESRNKSDHLRAVSGVMNKLELWSSYQSGKSQEKQTPVHQQVADQISEWLGKSSVKLEKGSSENFTISLSPENLGKLTISISRGDQGLIAQFTAETKAAKDLLESGLNQLKHDCAGKGISFAQIDVNRQLQTVTPEHAQNQGQQQGDYQQHHERKDEQQQEQEKHRNVQMISNDEQLSNHSFSEWMTGGMI</sequence>
<dbReference type="PATRIC" id="fig|1395513.3.peg.605"/>
<dbReference type="STRING" id="1395513.P343_02975"/>
<dbReference type="Proteomes" id="UP000018296">
    <property type="component" value="Unassembled WGS sequence"/>
</dbReference>
<feature type="region of interest" description="Disordered" evidence="1">
    <location>
        <begin position="46"/>
        <end position="70"/>
    </location>
</feature>
<feature type="domain" description="Flagellar hook-length control protein-like C-terminal" evidence="2">
    <location>
        <begin position="301"/>
        <end position="375"/>
    </location>
</feature>
<keyword evidence="4" id="KW-1185">Reference proteome</keyword>
<feature type="compositionally biased region" description="Low complexity" evidence="1">
    <location>
        <begin position="384"/>
        <end position="393"/>
    </location>
</feature>
<feature type="compositionally biased region" description="Basic and acidic residues" evidence="1">
    <location>
        <begin position="394"/>
        <end position="411"/>
    </location>
</feature>
<dbReference type="InterPro" id="IPR021136">
    <property type="entry name" value="Flagellar_hook_control-like_C"/>
</dbReference>
<name>V6J035_9BACL</name>
<feature type="region of interest" description="Disordered" evidence="1">
    <location>
        <begin position="217"/>
        <end position="238"/>
    </location>
</feature>
<feature type="compositionally biased region" description="Basic and acidic residues" evidence="1">
    <location>
        <begin position="227"/>
        <end position="237"/>
    </location>
</feature>
<reference evidence="3 4" key="1">
    <citation type="journal article" date="2013" name="Genome Announc.">
        <title>Genome Sequence of Sporolactobacillus laevolacticus DSM442, an Efficient Polymer-Grade D-Lactate Producer from Agricultural Waste Cottonseed as a Nitrogen Source.</title>
        <authorList>
            <person name="Wang H."/>
            <person name="Wang L."/>
            <person name="Ju J."/>
            <person name="Yu B."/>
            <person name="Ma Y."/>
        </authorList>
    </citation>
    <scope>NUCLEOTIDE SEQUENCE [LARGE SCALE GENOMIC DNA]</scope>
    <source>
        <strain evidence="3 4">DSM 442</strain>
    </source>
</reference>
<protein>
    <recommendedName>
        <fullName evidence="2">Flagellar hook-length control protein-like C-terminal domain-containing protein</fullName>
    </recommendedName>
</protein>
<accession>V6J035</accession>
<dbReference type="EMBL" id="AWTC01000002">
    <property type="protein sequence ID" value="EST13223.1"/>
    <property type="molecule type" value="Genomic_DNA"/>
</dbReference>
<organism evidence="3 4">
    <name type="scientific">Sporolactobacillus laevolacticus DSM 442</name>
    <dbReference type="NCBI Taxonomy" id="1395513"/>
    <lineage>
        <taxon>Bacteria</taxon>
        <taxon>Bacillati</taxon>
        <taxon>Bacillota</taxon>
        <taxon>Bacilli</taxon>
        <taxon>Bacillales</taxon>
        <taxon>Sporolactobacillaceae</taxon>
        <taxon>Sporolactobacillus</taxon>
    </lineage>
</organism>
<dbReference type="InterPro" id="IPR038610">
    <property type="entry name" value="FliK-like_C_sf"/>
</dbReference>
<evidence type="ECO:0000313" key="4">
    <source>
        <dbReference type="Proteomes" id="UP000018296"/>
    </source>
</evidence>
<dbReference type="eggNOG" id="COG3144">
    <property type="taxonomic scope" value="Bacteria"/>
</dbReference>
<evidence type="ECO:0000259" key="2">
    <source>
        <dbReference type="Pfam" id="PF02120"/>
    </source>
</evidence>
<dbReference type="RefSeq" id="WP_023508904.1">
    <property type="nucleotide sequence ID" value="NZ_AWTC01000002.1"/>
</dbReference>